<organism evidence="1 2">
    <name type="scientific">Thalassovita gelatinovora</name>
    <name type="common">Thalassobius gelatinovorus</name>
    <dbReference type="NCBI Taxonomy" id="53501"/>
    <lineage>
        <taxon>Bacteria</taxon>
        <taxon>Pseudomonadati</taxon>
        <taxon>Pseudomonadota</taxon>
        <taxon>Alphaproteobacteria</taxon>
        <taxon>Rhodobacterales</taxon>
        <taxon>Roseobacteraceae</taxon>
        <taxon>Thalassovita</taxon>
    </lineage>
</organism>
<protein>
    <submittedName>
        <fullName evidence="1">Uncharacterized protein</fullName>
    </submittedName>
</protein>
<keyword evidence="2" id="KW-1185">Reference proteome</keyword>
<accession>A0A0N7LUU6</accession>
<dbReference type="AlphaFoldDB" id="A0A0N7LUU6"/>
<gene>
    <name evidence="1" type="ORF">TG4357_01307</name>
</gene>
<evidence type="ECO:0000313" key="2">
    <source>
        <dbReference type="Proteomes" id="UP000051587"/>
    </source>
</evidence>
<evidence type="ECO:0000313" key="1">
    <source>
        <dbReference type="EMBL" id="CUH64482.1"/>
    </source>
</evidence>
<dbReference type="RefSeq" id="WP_158509057.1">
    <property type="nucleotide sequence ID" value="NZ_CYSA01000015.1"/>
</dbReference>
<dbReference type="EMBL" id="CYSA01000015">
    <property type="protein sequence ID" value="CUH64482.1"/>
    <property type="molecule type" value="Genomic_DNA"/>
</dbReference>
<dbReference type="Proteomes" id="UP000051587">
    <property type="component" value="Unassembled WGS sequence"/>
</dbReference>
<dbReference type="STRING" id="53501.SAMN04488043_102370"/>
<name>A0A0N7LUU6_THAGE</name>
<proteinExistence type="predicted"/>
<sequence length="51" mass="5620">MRPISTPDLAPFVLLHLGSKSESVRPILNENPVKTALVFGERLINHIGILD</sequence>
<reference evidence="1 2" key="1">
    <citation type="submission" date="2015-09" db="EMBL/GenBank/DDBJ databases">
        <authorList>
            <consortium name="Swine Surveillance"/>
        </authorList>
    </citation>
    <scope>NUCLEOTIDE SEQUENCE [LARGE SCALE GENOMIC DNA]</scope>
    <source>
        <strain evidence="1 2">CECT 4357</strain>
    </source>
</reference>